<gene>
    <name evidence="2" type="ORF">KEH51_13025</name>
</gene>
<accession>A0A941J7R5</accession>
<sequence>MQERENAKNTANKTPVAAGQAQEDNDQRSQKVSQKNKENTAKNKVKR</sequence>
<dbReference type="Proteomes" id="UP000680045">
    <property type="component" value="Unassembled WGS sequence"/>
</dbReference>
<comment type="caution">
    <text evidence="2">The sequence shown here is derived from an EMBL/GenBank/DDBJ whole genome shotgun (WGS) entry which is preliminary data.</text>
</comment>
<evidence type="ECO:0000313" key="2">
    <source>
        <dbReference type="EMBL" id="MBR8644941.1"/>
    </source>
</evidence>
<name>A0A941J7R5_9BACI</name>
<dbReference type="AlphaFoldDB" id="A0A941J7R5"/>
<dbReference type="EMBL" id="JAGTPW010000020">
    <property type="protein sequence ID" value="MBR8644941.1"/>
    <property type="molecule type" value="Genomic_DNA"/>
</dbReference>
<evidence type="ECO:0000313" key="3">
    <source>
        <dbReference type="Proteomes" id="UP000680045"/>
    </source>
</evidence>
<protein>
    <submittedName>
        <fullName evidence="2">Uncharacterized protein</fullName>
    </submittedName>
</protein>
<reference evidence="2" key="1">
    <citation type="submission" date="2021-04" db="EMBL/GenBank/DDBJ databases">
        <title>Whole genome sequencing of Enterococci isolates from hospitalized patients.</title>
        <authorList>
            <person name="Ogoti B.M."/>
            <person name="Onyambu F.G."/>
        </authorList>
    </citation>
    <scope>NUCLEOTIDE SEQUENCE</scope>
    <source>
        <strain evidence="2">242</strain>
    </source>
</reference>
<feature type="compositionally biased region" description="Basic and acidic residues" evidence="1">
    <location>
        <begin position="25"/>
        <end position="41"/>
    </location>
</feature>
<proteinExistence type="predicted"/>
<evidence type="ECO:0000256" key="1">
    <source>
        <dbReference type="SAM" id="MobiDB-lite"/>
    </source>
</evidence>
<organism evidence="2 3">
    <name type="scientific">Peribacillus frigoritolerans</name>
    <dbReference type="NCBI Taxonomy" id="450367"/>
    <lineage>
        <taxon>Bacteria</taxon>
        <taxon>Bacillati</taxon>
        <taxon>Bacillota</taxon>
        <taxon>Bacilli</taxon>
        <taxon>Bacillales</taxon>
        <taxon>Bacillaceae</taxon>
        <taxon>Peribacillus</taxon>
    </lineage>
</organism>
<feature type="region of interest" description="Disordered" evidence="1">
    <location>
        <begin position="1"/>
        <end position="47"/>
    </location>
</feature>